<dbReference type="SUPFAM" id="SSF52029">
    <property type="entry name" value="GroEL apical domain-like"/>
    <property type="match status" value="1"/>
</dbReference>
<dbReference type="OrthoDB" id="9766614at2"/>
<dbReference type="GO" id="GO:0009986">
    <property type="term" value="C:cell surface"/>
    <property type="evidence" value="ECO:0007669"/>
    <property type="project" value="UniProtKB-SubCell"/>
</dbReference>
<dbReference type="FunFam" id="3.50.7.10:FF:000001">
    <property type="entry name" value="60 kDa chaperonin"/>
    <property type="match status" value="1"/>
</dbReference>
<dbReference type="NCBIfam" id="NF009488">
    <property type="entry name" value="PRK12850.1"/>
    <property type="match status" value="1"/>
</dbReference>
<dbReference type="GO" id="GO:0042026">
    <property type="term" value="P:protein refolding"/>
    <property type="evidence" value="ECO:0007669"/>
    <property type="project" value="UniProtKB-UniRule"/>
</dbReference>
<comment type="caution">
    <text evidence="12">The sequence shown here is derived from an EMBL/GenBank/DDBJ whole genome shotgun (WGS) entry which is preliminary data.</text>
</comment>
<dbReference type="GO" id="GO:0005737">
    <property type="term" value="C:cytoplasm"/>
    <property type="evidence" value="ECO:0007669"/>
    <property type="project" value="UniProtKB-SubCell"/>
</dbReference>
<keyword evidence="4 9" id="KW-0547">Nucleotide-binding</keyword>
<dbReference type="HAMAP" id="MF_00600">
    <property type="entry name" value="CH60"/>
    <property type="match status" value="1"/>
</dbReference>
<dbReference type="AlphaFoldDB" id="A0A0F2TLM4"/>
<dbReference type="PRINTS" id="PR00298">
    <property type="entry name" value="CHAPERONIN60"/>
</dbReference>
<keyword evidence="7 9" id="KW-0413">Isomerase</keyword>
<evidence type="ECO:0000256" key="1">
    <source>
        <dbReference type="ARBA" id="ARBA00004191"/>
    </source>
</evidence>
<dbReference type="SUPFAM" id="SSF48592">
    <property type="entry name" value="GroEL equatorial domain-like"/>
    <property type="match status" value="1"/>
</dbReference>
<evidence type="ECO:0000313" key="13">
    <source>
        <dbReference type="Proteomes" id="UP000033699"/>
    </source>
</evidence>
<comment type="similarity">
    <text evidence="3 9 10">Belongs to the chaperonin (HSP60) family.</text>
</comment>
<comment type="subcellular location">
    <subcellularLocation>
        <location evidence="2">Cell surface</location>
    </subcellularLocation>
    <subcellularLocation>
        <location evidence="9">Cytoplasm</location>
    </subcellularLocation>
    <subcellularLocation>
        <location evidence="8">Secreted</location>
        <location evidence="8">Capsule</location>
    </subcellularLocation>
    <subcellularLocation>
        <location evidence="1">Secreted</location>
        <location evidence="1">Cell wall</location>
    </subcellularLocation>
</comment>
<keyword evidence="9" id="KW-0963">Cytoplasm</keyword>
<dbReference type="InterPro" id="IPR001844">
    <property type="entry name" value="Cpn60/GroEL"/>
</dbReference>
<evidence type="ECO:0000256" key="11">
    <source>
        <dbReference type="RuleBase" id="RU000419"/>
    </source>
</evidence>
<dbReference type="PROSITE" id="PS00296">
    <property type="entry name" value="CHAPERONINS_CPN60"/>
    <property type="match status" value="1"/>
</dbReference>
<feature type="binding site" evidence="9">
    <location>
        <begin position="476"/>
        <end position="478"/>
    </location>
    <ligand>
        <name>ATP</name>
        <dbReference type="ChEBI" id="CHEBI:30616"/>
    </ligand>
</feature>
<dbReference type="GO" id="GO:0016853">
    <property type="term" value="F:isomerase activity"/>
    <property type="evidence" value="ECO:0007669"/>
    <property type="project" value="UniProtKB-KW"/>
</dbReference>
<dbReference type="GO" id="GO:0042603">
    <property type="term" value="C:capsule"/>
    <property type="evidence" value="ECO:0007669"/>
    <property type="project" value="UniProtKB-SubCell"/>
</dbReference>
<dbReference type="PANTHER" id="PTHR45633">
    <property type="entry name" value="60 KDA HEAT SHOCK PROTEIN, MITOCHONDRIAL"/>
    <property type="match status" value="1"/>
</dbReference>
<dbReference type="Gene3D" id="3.30.260.10">
    <property type="entry name" value="TCP-1-like chaperonin intermediate domain"/>
    <property type="match status" value="1"/>
</dbReference>
<name>A0A0F2TLM4_STRR3</name>
<dbReference type="GO" id="GO:0051082">
    <property type="term" value="F:unfolded protein binding"/>
    <property type="evidence" value="ECO:0007669"/>
    <property type="project" value="UniProtKB-UniRule"/>
</dbReference>
<dbReference type="NCBIfam" id="NF009489">
    <property type="entry name" value="PRK12851.1"/>
    <property type="match status" value="1"/>
</dbReference>
<dbReference type="Pfam" id="PF00118">
    <property type="entry name" value="Cpn60_TCP1"/>
    <property type="match status" value="1"/>
</dbReference>
<evidence type="ECO:0000256" key="3">
    <source>
        <dbReference type="ARBA" id="ARBA00006607"/>
    </source>
</evidence>
<evidence type="ECO:0000256" key="4">
    <source>
        <dbReference type="ARBA" id="ARBA00022741"/>
    </source>
</evidence>
<comment type="function">
    <text evidence="9 11">Together with its co-chaperonin GroES, plays an essential role in assisting protein folding. The GroEL-GroES system forms a nano-cage that allows encapsulation of the non-native substrate proteins and provides a physical environment optimized to promote and accelerate protein folding.</text>
</comment>
<feature type="binding site" evidence="9">
    <location>
        <position position="413"/>
    </location>
    <ligand>
        <name>ATP</name>
        <dbReference type="ChEBI" id="CHEBI:30616"/>
    </ligand>
</feature>
<gene>
    <name evidence="9 12" type="primary">groEL</name>
    <name evidence="9" type="synonym">groL</name>
    <name evidence="12" type="ORF">VM95_02595</name>
</gene>
<evidence type="ECO:0000256" key="7">
    <source>
        <dbReference type="ARBA" id="ARBA00023235"/>
    </source>
</evidence>
<evidence type="ECO:0000256" key="8">
    <source>
        <dbReference type="ARBA" id="ARBA00025702"/>
    </source>
</evidence>
<dbReference type="NCBIfam" id="NF000592">
    <property type="entry name" value="PRK00013.1"/>
    <property type="match status" value="1"/>
</dbReference>
<comment type="subunit">
    <text evidence="9 11">Forms a cylinder of 14 subunits composed of two heptameric rings stacked back-to-back. Interacts with the co-chaperonin GroES.</text>
</comment>
<feature type="binding site" evidence="9">
    <location>
        <begin position="86"/>
        <end position="90"/>
    </location>
    <ligand>
        <name>ATP</name>
        <dbReference type="ChEBI" id="CHEBI:30616"/>
    </ligand>
</feature>
<dbReference type="GO" id="GO:0140662">
    <property type="term" value="F:ATP-dependent protein folding chaperone"/>
    <property type="evidence" value="ECO:0007669"/>
    <property type="project" value="InterPro"/>
</dbReference>
<keyword evidence="13" id="KW-1185">Reference proteome</keyword>
<dbReference type="InterPro" id="IPR027410">
    <property type="entry name" value="TCP-1-like_intermed_sf"/>
</dbReference>
<feature type="binding site" evidence="9">
    <location>
        <begin position="29"/>
        <end position="32"/>
    </location>
    <ligand>
        <name>ATP</name>
        <dbReference type="ChEBI" id="CHEBI:30616"/>
    </ligand>
</feature>
<dbReference type="InterPro" id="IPR027413">
    <property type="entry name" value="GROEL-like_equatorial_sf"/>
</dbReference>
<evidence type="ECO:0000256" key="9">
    <source>
        <dbReference type="HAMAP-Rule" id="MF_00600"/>
    </source>
</evidence>
<comment type="caution">
    <text evidence="9">Lacks conserved residue(s) required for the propagation of feature annotation.</text>
</comment>
<dbReference type="CDD" id="cd03344">
    <property type="entry name" value="GroEL"/>
    <property type="match status" value="1"/>
</dbReference>
<evidence type="ECO:0000256" key="10">
    <source>
        <dbReference type="RuleBase" id="RU000418"/>
    </source>
</evidence>
<sequence length="540" mass="56529">MAKIIAFDEEARRGLERGMNQLADAVKVTLGPKGRNVVLEKKWGAPTITNDGVSIAKEIELEDPYEKIGAELVKEVAKKTDDVAGDGTTTATVLAQALVREGLRNVAAGANPMALKRGIEKAVAAVSDQLLAQAKDVETKEQIASTASISAADTQIGELIAEAMDKVGKEGVITVEESNTFGLELELTEGMRFDKGYISAYFATDLERMEATFEDPYILIANSKIGSVKDLLPLLEKVMQSGKPLVIIAEDVEGEALSTLVVNKIRGTFKSVAVKAPGFGDRRKAMLGDIAILTGGTVISEEVGLKLENAGIDLLGTARKVVITKDETTIVDGGGDSEQVAGRVNQIRAEIENSDSDYDREKLQERLAKLAGGVAVIKAGAATEVELKERKHRIEDAVRNAKAAVEEGIVAGGGVALLQAGVAFDKLELDGDEATGANIVKVALEAPIKQIATNAGLEGGVVVEKVRNLPAGHGLNAATNEYVDLVAAGIIDPAKVTRSALQNAASIAALFLTTEAVIADKPEKAAAAAGGGMPGGDMDF</sequence>
<dbReference type="InterPro" id="IPR002423">
    <property type="entry name" value="Cpn60/GroEL/TCP-1"/>
</dbReference>
<dbReference type="InterPro" id="IPR027409">
    <property type="entry name" value="GroEL-like_apical_dom_sf"/>
</dbReference>
<accession>A0A0F2TLM4</accession>
<keyword evidence="5 9" id="KW-0067">ATP-binding</keyword>
<dbReference type="Proteomes" id="UP000033699">
    <property type="component" value="Unassembled WGS sequence"/>
</dbReference>
<feature type="binding site" evidence="9">
    <location>
        <position position="492"/>
    </location>
    <ligand>
        <name>ATP</name>
        <dbReference type="ChEBI" id="CHEBI:30616"/>
    </ligand>
</feature>
<proteinExistence type="inferred from homology"/>
<dbReference type="InterPro" id="IPR018370">
    <property type="entry name" value="Chaperonin_Cpn60_CS"/>
</dbReference>
<evidence type="ECO:0000256" key="5">
    <source>
        <dbReference type="ARBA" id="ARBA00022840"/>
    </source>
</evidence>
<keyword evidence="6 9" id="KW-0143">Chaperone</keyword>
<dbReference type="EC" id="5.6.1.7" evidence="9"/>
<reference evidence="12 13" key="1">
    <citation type="submission" date="2015-02" db="EMBL/GenBank/DDBJ databases">
        <authorList>
            <person name="Ju K.-S."/>
            <person name="Doroghazi J.R."/>
            <person name="Metcalf W."/>
        </authorList>
    </citation>
    <scope>NUCLEOTIDE SEQUENCE [LARGE SCALE GENOMIC DNA]</scope>
    <source>
        <strain evidence="12 13">ATCC 31215</strain>
    </source>
</reference>
<dbReference type="GO" id="GO:0005524">
    <property type="term" value="F:ATP binding"/>
    <property type="evidence" value="ECO:0007669"/>
    <property type="project" value="UniProtKB-UniRule"/>
</dbReference>
<evidence type="ECO:0000256" key="6">
    <source>
        <dbReference type="ARBA" id="ARBA00023186"/>
    </source>
</evidence>
<dbReference type="EMBL" id="JZKH01000003">
    <property type="protein sequence ID" value="KJS63426.1"/>
    <property type="molecule type" value="Genomic_DNA"/>
</dbReference>
<dbReference type="PATRIC" id="fig|359131.3.peg.2649"/>
<evidence type="ECO:0000313" key="12">
    <source>
        <dbReference type="EMBL" id="KJS63426.1"/>
    </source>
</evidence>
<organism evidence="12 13">
    <name type="scientific">Streptomyces rubellomurinus (strain ATCC 31215)</name>
    <dbReference type="NCBI Taxonomy" id="359131"/>
    <lineage>
        <taxon>Bacteria</taxon>
        <taxon>Bacillati</taxon>
        <taxon>Actinomycetota</taxon>
        <taxon>Actinomycetes</taxon>
        <taxon>Kitasatosporales</taxon>
        <taxon>Streptomycetaceae</taxon>
        <taxon>Streptomyces</taxon>
    </lineage>
</organism>
<dbReference type="NCBIfam" id="TIGR02348">
    <property type="entry name" value="GroEL"/>
    <property type="match status" value="1"/>
</dbReference>
<dbReference type="RefSeq" id="WP_045692318.1">
    <property type="nucleotide sequence ID" value="NZ_JZKH01000003.1"/>
</dbReference>
<protein>
    <recommendedName>
        <fullName evidence="9">Chaperonin GroEL</fullName>
        <ecNumber evidence="9">5.6.1.7</ecNumber>
    </recommendedName>
    <alternativeName>
        <fullName evidence="9">60 kDa chaperonin</fullName>
    </alternativeName>
    <alternativeName>
        <fullName evidence="9">Chaperonin-60</fullName>
        <shortName evidence="9">Cpn60</shortName>
    </alternativeName>
</protein>
<dbReference type="NCBIfam" id="NF009487">
    <property type="entry name" value="PRK12849.1"/>
    <property type="match status" value="1"/>
</dbReference>
<dbReference type="Gene3D" id="3.50.7.10">
    <property type="entry name" value="GroEL"/>
    <property type="match status" value="1"/>
</dbReference>
<evidence type="ECO:0000256" key="2">
    <source>
        <dbReference type="ARBA" id="ARBA00004241"/>
    </source>
</evidence>
<dbReference type="SUPFAM" id="SSF54849">
    <property type="entry name" value="GroEL-intermediate domain like"/>
    <property type="match status" value="1"/>
</dbReference>
<dbReference type="GO" id="GO:0009408">
    <property type="term" value="P:response to heat"/>
    <property type="evidence" value="ECO:0007669"/>
    <property type="project" value="UniProtKB-ARBA"/>
</dbReference>
<dbReference type="Gene3D" id="1.10.560.10">
    <property type="entry name" value="GroEL-like equatorial domain"/>
    <property type="match status" value="1"/>
</dbReference>